<protein>
    <submittedName>
        <fullName evidence="7">TetR/AcrR family transcriptional regulator</fullName>
    </submittedName>
</protein>
<feature type="DNA-binding region" description="H-T-H motif" evidence="4">
    <location>
        <begin position="31"/>
        <end position="50"/>
    </location>
</feature>
<dbReference type="NCBIfam" id="NF041196">
    <property type="entry name" value="ScbR_bind_reg"/>
    <property type="match status" value="1"/>
</dbReference>
<dbReference type="InterPro" id="IPR001647">
    <property type="entry name" value="HTH_TetR"/>
</dbReference>
<dbReference type="PROSITE" id="PS50977">
    <property type="entry name" value="HTH_TETR_2"/>
    <property type="match status" value="1"/>
</dbReference>
<accession>A0A9X2LPX2</accession>
<organism evidence="7 8">
    <name type="scientific">Streptomyces telluris</name>
    <dbReference type="NCBI Taxonomy" id="2720021"/>
    <lineage>
        <taxon>Bacteria</taxon>
        <taxon>Bacillati</taxon>
        <taxon>Actinomycetota</taxon>
        <taxon>Actinomycetes</taxon>
        <taxon>Kitasatosporales</taxon>
        <taxon>Streptomycetaceae</taxon>
        <taxon>Streptomyces</taxon>
    </lineage>
</organism>
<sequence length="225" mass="24349">MTKQERAMNTRHALIRSAAQAFDQFGYTRAKLAGISAGAGVSSGALHFHFDTKAAMAAAVESEAARTLHALARHAHRKSPSPLQALVDSSHVIAQQLRWDVVVRAGFHLNCRTAHHSETNLRQEWLECVRRTLERSATHGQTPPQAVREELTATVVGATAGFEALARHDRSWLSRHTLTGLWHTLLPQLATPKALTQLQPAGTESVINATGTTADRPAGADALRG</sequence>
<dbReference type="InterPro" id="IPR047923">
    <property type="entry name" value="ArpA-like"/>
</dbReference>
<evidence type="ECO:0000256" key="3">
    <source>
        <dbReference type="ARBA" id="ARBA00023163"/>
    </source>
</evidence>
<keyword evidence="2 4" id="KW-0238">DNA-binding</keyword>
<dbReference type="AlphaFoldDB" id="A0A9X2LPX2"/>
<reference evidence="7" key="1">
    <citation type="submission" date="2022-06" db="EMBL/GenBank/DDBJ databases">
        <title>WGS of actinobacteria.</title>
        <authorList>
            <person name="Thawai C."/>
        </authorList>
    </citation>
    <scope>NUCLEOTIDE SEQUENCE</scope>
    <source>
        <strain evidence="7">AA8</strain>
    </source>
</reference>
<dbReference type="InterPro" id="IPR050109">
    <property type="entry name" value="HTH-type_TetR-like_transc_reg"/>
</dbReference>
<keyword evidence="1" id="KW-0805">Transcription regulation</keyword>
<evidence type="ECO:0000259" key="6">
    <source>
        <dbReference type="PROSITE" id="PS50977"/>
    </source>
</evidence>
<dbReference type="Proteomes" id="UP001142374">
    <property type="component" value="Unassembled WGS sequence"/>
</dbReference>
<dbReference type="SUPFAM" id="SSF46689">
    <property type="entry name" value="Homeodomain-like"/>
    <property type="match status" value="1"/>
</dbReference>
<dbReference type="PANTHER" id="PTHR30055:SF234">
    <property type="entry name" value="HTH-TYPE TRANSCRIPTIONAL REGULATOR BETI"/>
    <property type="match status" value="1"/>
</dbReference>
<feature type="domain" description="HTH tetR-type" evidence="6">
    <location>
        <begin position="8"/>
        <end position="68"/>
    </location>
</feature>
<dbReference type="SUPFAM" id="SSF48498">
    <property type="entry name" value="Tetracyclin repressor-like, C-terminal domain"/>
    <property type="match status" value="1"/>
</dbReference>
<comment type="caution">
    <text evidence="7">The sequence shown here is derived from an EMBL/GenBank/DDBJ whole genome shotgun (WGS) entry which is preliminary data.</text>
</comment>
<keyword evidence="3" id="KW-0804">Transcription</keyword>
<dbReference type="GO" id="GO:0003700">
    <property type="term" value="F:DNA-binding transcription factor activity"/>
    <property type="evidence" value="ECO:0007669"/>
    <property type="project" value="TreeGrafter"/>
</dbReference>
<evidence type="ECO:0000256" key="1">
    <source>
        <dbReference type="ARBA" id="ARBA00023015"/>
    </source>
</evidence>
<dbReference type="InterPro" id="IPR036271">
    <property type="entry name" value="Tet_transcr_reg_TetR-rel_C_sf"/>
</dbReference>
<name>A0A9X2LPX2_9ACTN</name>
<evidence type="ECO:0000313" key="7">
    <source>
        <dbReference type="EMBL" id="MCQ8775090.1"/>
    </source>
</evidence>
<evidence type="ECO:0000256" key="4">
    <source>
        <dbReference type="PROSITE-ProRule" id="PRU00335"/>
    </source>
</evidence>
<dbReference type="Gene3D" id="1.10.357.10">
    <property type="entry name" value="Tetracycline Repressor, domain 2"/>
    <property type="match status" value="1"/>
</dbReference>
<evidence type="ECO:0000256" key="2">
    <source>
        <dbReference type="ARBA" id="ARBA00023125"/>
    </source>
</evidence>
<dbReference type="PANTHER" id="PTHR30055">
    <property type="entry name" value="HTH-TYPE TRANSCRIPTIONAL REGULATOR RUTR"/>
    <property type="match status" value="1"/>
</dbReference>
<feature type="region of interest" description="Disordered" evidence="5">
    <location>
        <begin position="206"/>
        <end position="225"/>
    </location>
</feature>
<evidence type="ECO:0000256" key="5">
    <source>
        <dbReference type="SAM" id="MobiDB-lite"/>
    </source>
</evidence>
<dbReference type="EMBL" id="JANIID010000068">
    <property type="protein sequence ID" value="MCQ8775090.1"/>
    <property type="molecule type" value="Genomic_DNA"/>
</dbReference>
<dbReference type="RefSeq" id="WP_168095551.1">
    <property type="nucleotide sequence ID" value="NZ_JAATER010000438.1"/>
</dbReference>
<evidence type="ECO:0000313" key="8">
    <source>
        <dbReference type="Proteomes" id="UP001142374"/>
    </source>
</evidence>
<dbReference type="GO" id="GO:0000976">
    <property type="term" value="F:transcription cis-regulatory region binding"/>
    <property type="evidence" value="ECO:0007669"/>
    <property type="project" value="TreeGrafter"/>
</dbReference>
<proteinExistence type="predicted"/>
<dbReference type="PRINTS" id="PR00455">
    <property type="entry name" value="HTHTETR"/>
</dbReference>
<dbReference type="Pfam" id="PF00440">
    <property type="entry name" value="TetR_N"/>
    <property type="match status" value="1"/>
</dbReference>
<dbReference type="InterPro" id="IPR009057">
    <property type="entry name" value="Homeodomain-like_sf"/>
</dbReference>
<gene>
    <name evidence="7" type="ORF">NQU55_35850</name>
</gene>
<keyword evidence="8" id="KW-1185">Reference proteome</keyword>